<name>A0A0F6W8S0_9BACT</name>
<dbReference type="KEGG" id="samy:DB32_007517"/>
<dbReference type="InterPro" id="IPR000719">
    <property type="entry name" value="Prot_kinase_dom"/>
</dbReference>
<dbReference type="Pfam" id="PF00069">
    <property type="entry name" value="Pkinase"/>
    <property type="match status" value="1"/>
</dbReference>
<evidence type="ECO:0000313" key="7">
    <source>
        <dbReference type="EMBL" id="AKF10368.1"/>
    </source>
</evidence>
<dbReference type="RefSeq" id="WP_053237339.1">
    <property type="nucleotide sequence ID" value="NZ_CP011125.1"/>
</dbReference>
<dbReference type="GO" id="GO:0004674">
    <property type="term" value="F:protein serine/threonine kinase activity"/>
    <property type="evidence" value="ECO:0007669"/>
    <property type="project" value="UniProtKB-KW"/>
</dbReference>
<evidence type="ECO:0000256" key="2">
    <source>
        <dbReference type="ARBA" id="ARBA00022741"/>
    </source>
</evidence>
<dbReference type="CDD" id="cd14014">
    <property type="entry name" value="STKc_PknB_like"/>
    <property type="match status" value="1"/>
</dbReference>
<evidence type="ECO:0000256" key="3">
    <source>
        <dbReference type="ARBA" id="ARBA00022777"/>
    </source>
</evidence>
<dbReference type="STRING" id="927083.DB32_007517"/>
<dbReference type="Gene3D" id="1.10.510.10">
    <property type="entry name" value="Transferase(Phosphotransferase) domain 1"/>
    <property type="match status" value="1"/>
</dbReference>
<dbReference type="PROSITE" id="PS00107">
    <property type="entry name" value="PROTEIN_KINASE_ATP"/>
    <property type="match status" value="1"/>
</dbReference>
<feature type="domain" description="Protein kinase" evidence="6">
    <location>
        <begin position="18"/>
        <end position="292"/>
    </location>
</feature>
<dbReference type="SMART" id="SM00220">
    <property type="entry name" value="S_TKc"/>
    <property type="match status" value="1"/>
</dbReference>
<evidence type="ECO:0000259" key="6">
    <source>
        <dbReference type="PROSITE" id="PS50011"/>
    </source>
</evidence>
<gene>
    <name evidence="7" type="ORF">DB32_007517</name>
</gene>
<dbReference type="PROSITE" id="PS00108">
    <property type="entry name" value="PROTEIN_KINASE_ST"/>
    <property type="match status" value="1"/>
</dbReference>
<sequence length="297" mass="31882">MSTGASPPAIGSWIAGRYRIDAPLGSGTMGAVYRGTRADGMPVAIKLMHPESIERPESRRRFEREAAALAAVTHPNVIGVLELADLAGAPCLVMELLEGHTLEALLARERLAPEHAIAIADQMLAGLAFAHAHGILHRDIKPENVFLARQPGGATVAKLLDFGLAKFTEGAMWGSGSVLTQHGAILGTPAYMAPEQVFGPTVDARTDVYGAGVVLFELLTGSWPFVAEEITDMFRAHAIDPVPALRAVRPELDARPELEAVVKRAMAKRREDRFADAREMRVALSRVPRPVARIVAG</sequence>
<protein>
    <submittedName>
        <fullName evidence="7">Serine/threonine protein kinase</fullName>
    </submittedName>
</protein>
<dbReference type="InterPro" id="IPR008271">
    <property type="entry name" value="Ser/Thr_kinase_AS"/>
</dbReference>
<keyword evidence="7" id="KW-0723">Serine/threonine-protein kinase</keyword>
<evidence type="ECO:0000256" key="5">
    <source>
        <dbReference type="PROSITE-ProRule" id="PRU10141"/>
    </source>
</evidence>
<dbReference type="PANTHER" id="PTHR43289:SF6">
    <property type="entry name" value="SERINE_THREONINE-PROTEIN KINASE NEKL-3"/>
    <property type="match status" value="1"/>
</dbReference>
<dbReference type="GO" id="GO:0005524">
    <property type="term" value="F:ATP binding"/>
    <property type="evidence" value="ECO:0007669"/>
    <property type="project" value="UniProtKB-UniRule"/>
</dbReference>
<keyword evidence="4 5" id="KW-0067">ATP-binding</keyword>
<dbReference type="SUPFAM" id="SSF56112">
    <property type="entry name" value="Protein kinase-like (PK-like)"/>
    <property type="match status" value="1"/>
</dbReference>
<dbReference type="InterPro" id="IPR011009">
    <property type="entry name" value="Kinase-like_dom_sf"/>
</dbReference>
<evidence type="ECO:0000256" key="1">
    <source>
        <dbReference type="ARBA" id="ARBA00022679"/>
    </source>
</evidence>
<feature type="binding site" evidence="5">
    <location>
        <position position="46"/>
    </location>
    <ligand>
        <name>ATP</name>
        <dbReference type="ChEBI" id="CHEBI:30616"/>
    </ligand>
</feature>
<evidence type="ECO:0000256" key="4">
    <source>
        <dbReference type="ARBA" id="ARBA00022840"/>
    </source>
</evidence>
<dbReference type="PANTHER" id="PTHR43289">
    <property type="entry name" value="MITOGEN-ACTIVATED PROTEIN KINASE KINASE KINASE 20-RELATED"/>
    <property type="match status" value="1"/>
</dbReference>
<accession>A0A0F6W8S0</accession>
<keyword evidence="1" id="KW-0808">Transferase</keyword>
<evidence type="ECO:0000313" key="8">
    <source>
        <dbReference type="Proteomes" id="UP000034883"/>
    </source>
</evidence>
<dbReference type="AlphaFoldDB" id="A0A0F6W8S0"/>
<dbReference type="PROSITE" id="PS50011">
    <property type="entry name" value="PROTEIN_KINASE_DOM"/>
    <property type="match status" value="1"/>
</dbReference>
<keyword evidence="2 5" id="KW-0547">Nucleotide-binding</keyword>
<proteinExistence type="predicted"/>
<dbReference type="Proteomes" id="UP000034883">
    <property type="component" value="Chromosome"/>
</dbReference>
<dbReference type="Gene3D" id="3.30.200.20">
    <property type="entry name" value="Phosphorylase Kinase, domain 1"/>
    <property type="match status" value="1"/>
</dbReference>
<keyword evidence="3 7" id="KW-0418">Kinase</keyword>
<dbReference type="EMBL" id="CP011125">
    <property type="protein sequence ID" value="AKF10368.1"/>
    <property type="molecule type" value="Genomic_DNA"/>
</dbReference>
<dbReference type="InterPro" id="IPR017441">
    <property type="entry name" value="Protein_kinase_ATP_BS"/>
</dbReference>
<keyword evidence="8" id="KW-1185">Reference proteome</keyword>
<organism evidence="7 8">
    <name type="scientific">Sandaracinus amylolyticus</name>
    <dbReference type="NCBI Taxonomy" id="927083"/>
    <lineage>
        <taxon>Bacteria</taxon>
        <taxon>Pseudomonadati</taxon>
        <taxon>Myxococcota</taxon>
        <taxon>Polyangia</taxon>
        <taxon>Polyangiales</taxon>
        <taxon>Sandaracinaceae</taxon>
        <taxon>Sandaracinus</taxon>
    </lineage>
</organism>
<reference evidence="7 8" key="1">
    <citation type="submission" date="2015-03" db="EMBL/GenBank/DDBJ databases">
        <title>Genome assembly of Sandaracinus amylolyticus DSM 53668.</title>
        <authorList>
            <person name="Sharma G."/>
            <person name="Subramanian S."/>
        </authorList>
    </citation>
    <scope>NUCLEOTIDE SEQUENCE [LARGE SCALE GENOMIC DNA]</scope>
    <source>
        <strain evidence="7 8">DSM 53668</strain>
    </source>
</reference>